<evidence type="ECO:0000256" key="8">
    <source>
        <dbReference type="ARBA" id="ARBA00022840"/>
    </source>
</evidence>
<proteinExistence type="inferred from homology"/>
<dbReference type="Gene3D" id="3.40.50.300">
    <property type="entry name" value="P-loop containing nucleotide triphosphate hydrolases"/>
    <property type="match status" value="1"/>
</dbReference>
<keyword evidence="9" id="KW-0460">Magnesium</keyword>
<sequence>MTTLQPPHASQGIWHTPLPNEQATATLAQAIAHHSHTHPHLRIDLYGDLGAGKTTFVRLLLRALGVEGRIKSPTYALMESYELPGCATPARHFDLYRLETPEEWQESGLEEELNAAGLRLVEWPQKAQPLLPAPDLSLAFCITPQPDTPEWRSLTITSHTATGTDMAQHVLKATA</sequence>
<evidence type="ECO:0000256" key="2">
    <source>
        <dbReference type="ARBA" id="ARBA00007599"/>
    </source>
</evidence>
<evidence type="ECO:0000313" key="12">
    <source>
        <dbReference type="Proteomes" id="UP000184327"/>
    </source>
</evidence>
<dbReference type="GO" id="GO:0005524">
    <property type="term" value="F:ATP binding"/>
    <property type="evidence" value="ECO:0007669"/>
    <property type="project" value="UniProtKB-KW"/>
</dbReference>
<keyword evidence="5" id="KW-0819">tRNA processing</keyword>
<dbReference type="GO" id="GO:0005737">
    <property type="term" value="C:cytoplasm"/>
    <property type="evidence" value="ECO:0007669"/>
    <property type="project" value="UniProtKB-SubCell"/>
</dbReference>
<dbReference type="PANTHER" id="PTHR33540">
    <property type="entry name" value="TRNA THREONYLCARBAMOYLADENOSINE BIOSYNTHESIS PROTEIN TSAE"/>
    <property type="match status" value="1"/>
</dbReference>
<comment type="subcellular location">
    <subcellularLocation>
        <location evidence="1">Cytoplasm</location>
    </subcellularLocation>
</comment>
<accession>A0A1M4WVU7</accession>
<dbReference type="AlphaFoldDB" id="A0A1M4WVU7"/>
<protein>
    <recommendedName>
        <fullName evidence="3">tRNA threonylcarbamoyladenosine biosynthesis protein TsaE</fullName>
    </recommendedName>
    <alternativeName>
        <fullName evidence="10">t(6)A37 threonylcarbamoyladenosine biosynthesis protein TsaE</fullName>
    </alternativeName>
</protein>
<keyword evidence="12" id="KW-1185">Reference proteome</keyword>
<evidence type="ECO:0000256" key="6">
    <source>
        <dbReference type="ARBA" id="ARBA00022723"/>
    </source>
</evidence>
<evidence type="ECO:0000256" key="3">
    <source>
        <dbReference type="ARBA" id="ARBA00019010"/>
    </source>
</evidence>
<evidence type="ECO:0000256" key="9">
    <source>
        <dbReference type="ARBA" id="ARBA00022842"/>
    </source>
</evidence>
<evidence type="ECO:0000256" key="4">
    <source>
        <dbReference type="ARBA" id="ARBA00022490"/>
    </source>
</evidence>
<dbReference type="GO" id="GO:0002949">
    <property type="term" value="P:tRNA threonylcarbamoyladenosine modification"/>
    <property type="evidence" value="ECO:0007669"/>
    <property type="project" value="InterPro"/>
</dbReference>
<dbReference type="EMBL" id="FQUZ01000008">
    <property type="protein sequence ID" value="SHE85359.1"/>
    <property type="molecule type" value="Genomic_DNA"/>
</dbReference>
<dbReference type="PANTHER" id="PTHR33540:SF2">
    <property type="entry name" value="TRNA THREONYLCARBAMOYLADENOSINE BIOSYNTHESIS PROTEIN TSAE"/>
    <property type="match status" value="1"/>
</dbReference>
<keyword evidence="7" id="KW-0547">Nucleotide-binding</keyword>
<dbReference type="GO" id="GO:0046872">
    <property type="term" value="F:metal ion binding"/>
    <property type="evidence" value="ECO:0007669"/>
    <property type="project" value="UniProtKB-KW"/>
</dbReference>
<dbReference type="InterPro" id="IPR003442">
    <property type="entry name" value="T6A_TsaE"/>
</dbReference>
<dbReference type="RefSeq" id="WP_073355173.1">
    <property type="nucleotide sequence ID" value="NZ_FQUZ01000008.1"/>
</dbReference>
<evidence type="ECO:0000256" key="7">
    <source>
        <dbReference type="ARBA" id="ARBA00022741"/>
    </source>
</evidence>
<dbReference type="Proteomes" id="UP000184327">
    <property type="component" value="Unassembled WGS sequence"/>
</dbReference>
<evidence type="ECO:0000256" key="5">
    <source>
        <dbReference type="ARBA" id="ARBA00022694"/>
    </source>
</evidence>
<dbReference type="InterPro" id="IPR027417">
    <property type="entry name" value="P-loop_NTPase"/>
</dbReference>
<dbReference type="STRING" id="1122156.SAMN02745117_00923"/>
<dbReference type="Pfam" id="PF02367">
    <property type="entry name" value="TsaE"/>
    <property type="match status" value="1"/>
</dbReference>
<name>A0A1M4WVU7_9BURK</name>
<dbReference type="NCBIfam" id="TIGR00150">
    <property type="entry name" value="T6A_YjeE"/>
    <property type="match status" value="1"/>
</dbReference>
<keyword evidence="4" id="KW-0963">Cytoplasm</keyword>
<keyword evidence="8" id="KW-0067">ATP-binding</keyword>
<dbReference type="OrthoDB" id="9800307at2"/>
<gene>
    <name evidence="11" type="ORF">SAMN02745117_00923</name>
</gene>
<dbReference type="SUPFAM" id="SSF52540">
    <property type="entry name" value="P-loop containing nucleoside triphosphate hydrolases"/>
    <property type="match status" value="1"/>
</dbReference>
<keyword evidence="6" id="KW-0479">Metal-binding</keyword>
<organism evidence="11 12">
    <name type="scientific">Lampropedia hyalina DSM 16112</name>
    <dbReference type="NCBI Taxonomy" id="1122156"/>
    <lineage>
        <taxon>Bacteria</taxon>
        <taxon>Pseudomonadati</taxon>
        <taxon>Pseudomonadota</taxon>
        <taxon>Betaproteobacteria</taxon>
        <taxon>Burkholderiales</taxon>
        <taxon>Comamonadaceae</taxon>
        <taxon>Lampropedia</taxon>
    </lineage>
</organism>
<evidence type="ECO:0000256" key="1">
    <source>
        <dbReference type="ARBA" id="ARBA00004496"/>
    </source>
</evidence>
<reference evidence="11 12" key="1">
    <citation type="submission" date="2016-11" db="EMBL/GenBank/DDBJ databases">
        <authorList>
            <person name="Jaros S."/>
            <person name="Januszkiewicz K."/>
            <person name="Wedrychowicz H."/>
        </authorList>
    </citation>
    <scope>NUCLEOTIDE SEQUENCE [LARGE SCALE GENOMIC DNA]</scope>
    <source>
        <strain evidence="11 12">DSM 16112</strain>
    </source>
</reference>
<evidence type="ECO:0000256" key="10">
    <source>
        <dbReference type="ARBA" id="ARBA00032441"/>
    </source>
</evidence>
<comment type="similarity">
    <text evidence="2">Belongs to the TsaE family.</text>
</comment>
<evidence type="ECO:0000313" key="11">
    <source>
        <dbReference type="EMBL" id="SHE85359.1"/>
    </source>
</evidence>